<keyword evidence="2" id="KW-1185">Reference proteome</keyword>
<proteinExistence type="predicted"/>
<sequence length="81" mass="8924">MDSQNTVPDKDFRLLFESVPTPLLILKPDAAFTIAGVSDMYLEETLTVREEIVGKGLFDVFPDNPAVPEADATTNLRVRTA</sequence>
<organism evidence="1 2">
    <name type="scientific">Paraburkholderia kirstenboschensis</name>
    <dbReference type="NCBI Taxonomy" id="1245436"/>
    <lineage>
        <taxon>Bacteria</taxon>
        <taxon>Pseudomonadati</taxon>
        <taxon>Pseudomonadota</taxon>
        <taxon>Betaproteobacteria</taxon>
        <taxon>Burkholderiales</taxon>
        <taxon>Burkholderiaceae</taxon>
        <taxon>Paraburkholderia</taxon>
    </lineage>
</organism>
<accession>A0ABZ0ECF1</accession>
<reference evidence="1 2" key="1">
    <citation type="submission" date="2023-10" db="EMBL/GenBank/DDBJ databases">
        <title>Surface-active antibiotics is a multifunctional adaptation for post-fire microbes.</title>
        <authorList>
            <person name="Liu M.D."/>
            <person name="Du Y."/>
            <person name="Koupaei S.K."/>
            <person name="Kim N.R."/>
            <person name="Zhang W."/>
            <person name="Traxler M.F."/>
        </authorList>
    </citation>
    <scope>NUCLEOTIDE SEQUENCE [LARGE SCALE GENOMIC DNA]</scope>
    <source>
        <strain evidence="1 2">F3</strain>
    </source>
</reference>
<evidence type="ECO:0000313" key="1">
    <source>
        <dbReference type="EMBL" id="WOD14180.1"/>
    </source>
</evidence>
<dbReference type="Proteomes" id="UP001302652">
    <property type="component" value="Chromosome 3"/>
</dbReference>
<evidence type="ECO:0000313" key="2">
    <source>
        <dbReference type="Proteomes" id="UP001302652"/>
    </source>
</evidence>
<gene>
    <name evidence="1" type="ORF">RW095_01270</name>
</gene>
<dbReference type="EMBL" id="CP136511">
    <property type="protein sequence ID" value="WOD14180.1"/>
    <property type="molecule type" value="Genomic_DNA"/>
</dbReference>
<protein>
    <submittedName>
        <fullName evidence="1">Uncharacterized protein</fullName>
    </submittedName>
</protein>
<dbReference type="RefSeq" id="WP_317015981.1">
    <property type="nucleotide sequence ID" value="NZ_CP136511.1"/>
</dbReference>
<name>A0ABZ0ECF1_9BURK</name>
<dbReference type="Gene3D" id="3.30.450.20">
    <property type="entry name" value="PAS domain"/>
    <property type="match status" value="1"/>
</dbReference>